<feature type="domain" description="HTH lacI-type" evidence="4">
    <location>
        <begin position="2"/>
        <end position="56"/>
    </location>
</feature>
<dbReference type="InterPro" id="IPR028082">
    <property type="entry name" value="Peripla_BP_I"/>
</dbReference>
<evidence type="ECO:0000259" key="4">
    <source>
        <dbReference type="PROSITE" id="PS50932"/>
    </source>
</evidence>
<evidence type="ECO:0000313" key="6">
    <source>
        <dbReference type="Proteomes" id="UP000241209"/>
    </source>
</evidence>
<evidence type="ECO:0000256" key="1">
    <source>
        <dbReference type="ARBA" id="ARBA00023015"/>
    </source>
</evidence>
<evidence type="ECO:0000256" key="3">
    <source>
        <dbReference type="ARBA" id="ARBA00023163"/>
    </source>
</evidence>
<dbReference type="EMBL" id="PZFK01000002">
    <property type="protein sequence ID" value="PTI30907.1"/>
    <property type="molecule type" value="Genomic_DNA"/>
</dbReference>
<gene>
    <name evidence="5" type="ORF">BU072_01105</name>
</gene>
<keyword evidence="2" id="KW-0238">DNA-binding</keyword>
<evidence type="ECO:0000256" key="2">
    <source>
        <dbReference type="ARBA" id="ARBA00023125"/>
    </source>
</evidence>
<sequence>MVNIKDVAKFANVSTATVSRIINERPGANIETEKRVKEAIKKLNYRPSNVARSLSNKSSNLIAFIVPNLNNPYFTDLINLLDKSADNHGYKLYLCNSNDNTKNISYFLKSIVDNYIKTVIINSLAVTDDDIDYLKKHDITVITIDRTNLVNYPNAVSVDHYRGSYMATKYLVEKCKCQNIIFISGSMKEQSSISRFKGYKQAMEEFTNNKSIRLLEGDFTYSSGYELSKKELGQPNNIQGIVCANDAMAIGVIRACFELNIEIPHDVQIIGYDNCSLSQFTSPALTTVNQLDIKLGDMIMDAIDKGKDINSDLIPEIIKRETTKEK</sequence>
<protein>
    <submittedName>
        <fullName evidence="5">LacI family transcriptional regulator</fullName>
    </submittedName>
</protein>
<dbReference type="PRINTS" id="PR00036">
    <property type="entry name" value="HTHLACI"/>
</dbReference>
<dbReference type="GO" id="GO:0003700">
    <property type="term" value="F:DNA-binding transcription factor activity"/>
    <property type="evidence" value="ECO:0007669"/>
    <property type="project" value="TreeGrafter"/>
</dbReference>
<accession>A0A2T4PWU7</accession>
<dbReference type="SMART" id="SM00354">
    <property type="entry name" value="HTH_LACI"/>
    <property type="match status" value="1"/>
</dbReference>
<dbReference type="SUPFAM" id="SSF47413">
    <property type="entry name" value="lambda repressor-like DNA-binding domains"/>
    <property type="match status" value="1"/>
</dbReference>
<dbReference type="InterPro" id="IPR000843">
    <property type="entry name" value="HTH_LacI"/>
</dbReference>
<dbReference type="SUPFAM" id="SSF53822">
    <property type="entry name" value="Periplasmic binding protein-like I"/>
    <property type="match status" value="1"/>
</dbReference>
<evidence type="ECO:0000313" key="5">
    <source>
        <dbReference type="EMBL" id="PTI30907.1"/>
    </source>
</evidence>
<dbReference type="CDD" id="cd06267">
    <property type="entry name" value="PBP1_LacI_sugar_binding-like"/>
    <property type="match status" value="1"/>
</dbReference>
<organism evidence="5 6">
    <name type="scientific">Mammaliicoccus vitulinus</name>
    <dbReference type="NCBI Taxonomy" id="71237"/>
    <lineage>
        <taxon>Bacteria</taxon>
        <taxon>Bacillati</taxon>
        <taxon>Bacillota</taxon>
        <taxon>Bacilli</taxon>
        <taxon>Bacillales</taxon>
        <taxon>Staphylococcaceae</taxon>
        <taxon>Mammaliicoccus</taxon>
    </lineage>
</organism>
<name>A0A2T4PWU7_9STAP</name>
<keyword evidence="1" id="KW-0805">Transcription regulation</keyword>
<comment type="caution">
    <text evidence="5">The sequence shown here is derived from an EMBL/GenBank/DDBJ whole genome shotgun (WGS) entry which is preliminary data.</text>
</comment>
<dbReference type="Proteomes" id="UP000241209">
    <property type="component" value="Unassembled WGS sequence"/>
</dbReference>
<dbReference type="PROSITE" id="PS00356">
    <property type="entry name" value="HTH_LACI_1"/>
    <property type="match status" value="1"/>
</dbReference>
<dbReference type="InterPro" id="IPR001761">
    <property type="entry name" value="Peripla_BP/Lac1_sug-bd_dom"/>
</dbReference>
<dbReference type="GO" id="GO:0000976">
    <property type="term" value="F:transcription cis-regulatory region binding"/>
    <property type="evidence" value="ECO:0007669"/>
    <property type="project" value="TreeGrafter"/>
</dbReference>
<dbReference type="PROSITE" id="PS50932">
    <property type="entry name" value="HTH_LACI_2"/>
    <property type="match status" value="1"/>
</dbReference>
<dbReference type="Pfam" id="PF00356">
    <property type="entry name" value="LacI"/>
    <property type="match status" value="1"/>
</dbReference>
<dbReference type="Gene3D" id="1.10.260.40">
    <property type="entry name" value="lambda repressor-like DNA-binding domains"/>
    <property type="match status" value="1"/>
</dbReference>
<proteinExistence type="predicted"/>
<dbReference type="Gene3D" id="3.40.50.2300">
    <property type="match status" value="2"/>
</dbReference>
<keyword evidence="3" id="KW-0804">Transcription</keyword>
<dbReference type="PANTHER" id="PTHR30146:SF109">
    <property type="entry name" value="HTH-TYPE TRANSCRIPTIONAL REGULATOR GALS"/>
    <property type="match status" value="1"/>
</dbReference>
<dbReference type="Pfam" id="PF00532">
    <property type="entry name" value="Peripla_BP_1"/>
    <property type="match status" value="1"/>
</dbReference>
<dbReference type="CDD" id="cd01392">
    <property type="entry name" value="HTH_LacI"/>
    <property type="match status" value="1"/>
</dbReference>
<dbReference type="InterPro" id="IPR010982">
    <property type="entry name" value="Lambda_DNA-bd_dom_sf"/>
</dbReference>
<dbReference type="OrthoDB" id="9796186at2"/>
<dbReference type="AlphaFoldDB" id="A0A2T4PWU7"/>
<reference evidence="5 6" key="1">
    <citation type="journal article" date="2016" name="Front. Microbiol.">
        <title>Comprehensive Phylogenetic Analysis of Bovine Non-aureus Staphylococci Species Based on Whole-Genome Sequencing.</title>
        <authorList>
            <person name="Naushad S."/>
            <person name="Barkema H.W."/>
            <person name="Luby C."/>
            <person name="Condas L.A."/>
            <person name="Nobrega D.B."/>
            <person name="Carson D.A."/>
            <person name="De Buck J."/>
        </authorList>
    </citation>
    <scope>NUCLEOTIDE SEQUENCE [LARGE SCALE GENOMIC DNA]</scope>
    <source>
        <strain evidence="5 6">SNUC 2204</strain>
    </source>
</reference>
<dbReference type="PANTHER" id="PTHR30146">
    <property type="entry name" value="LACI-RELATED TRANSCRIPTIONAL REPRESSOR"/>
    <property type="match status" value="1"/>
</dbReference>
<dbReference type="RefSeq" id="WP_107556555.1">
    <property type="nucleotide sequence ID" value="NZ_PZFG01000003.1"/>
</dbReference>